<accession>A0A645D1Z1</accession>
<evidence type="ECO:0000313" key="1">
    <source>
        <dbReference type="EMBL" id="MPM83490.1"/>
    </source>
</evidence>
<proteinExistence type="predicted"/>
<dbReference type="AlphaFoldDB" id="A0A645D1Z1"/>
<protein>
    <submittedName>
        <fullName evidence="1">Uncharacterized protein</fullName>
    </submittedName>
</protein>
<reference evidence="1" key="1">
    <citation type="submission" date="2019-08" db="EMBL/GenBank/DDBJ databases">
        <authorList>
            <person name="Kucharzyk K."/>
            <person name="Murdoch R.W."/>
            <person name="Higgins S."/>
            <person name="Loffler F."/>
        </authorList>
    </citation>
    <scope>NUCLEOTIDE SEQUENCE</scope>
</reference>
<comment type="caution">
    <text evidence="1">The sequence shown here is derived from an EMBL/GenBank/DDBJ whole genome shotgun (WGS) entry which is preliminary data.</text>
</comment>
<dbReference type="EMBL" id="VSSQ01032275">
    <property type="protein sequence ID" value="MPM83490.1"/>
    <property type="molecule type" value="Genomic_DNA"/>
</dbReference>
<sequence>MDLAHADQNAGGAVLVVAGVIQAVQLAPGTLVHQNFQPLPGGHLPGLVEGLVAAAGTEGSLNLRIVRSLDILQGLRVFLVHRVQRRAQLGHVLEVRRHGVAKCAHIVPPYHVF</sequence>
<organism evidence="1">
    <name type="scientific">bioreactor metagenome</name>
    <dbReference type="NCBI Taxonomy" id="1076179"/>
    <lineage>
        <taxon>unclassified sequences</taxon>
        <taxon>metagenomes</taxon>
        <taxon>ecological metagenomes</taxon>
    </lineage>
</organism>
<name>A0A645D1Z1_9ZZZZ</name>
<gene>
    <name evidence="1" type="ORF">SDC9_130554</name>
</gene>